<feature type="transmembrane region" description="Helical" evidence="6">
    <location>
        <begin position="322"/>
        <end position="343"/>
    </location>
</feature>
<evidence type="ECO:0000256" key="4">
    <source>
        <dbReference type="ARBA" id="ARBA00022989"/>
    </source>
</evidence>
<evidence type="ECO:0000256" key="1">
    <source>
        <dbReference type="ARBA" id="ARBA00004651"/>
    </source>
</evidence>
<feature type="transmembrane region" description="Helical" evidence="6">
    <location>
        <begin position="58"/>
        <end position="80"/>
    </location>
</feature>
<dbReference type="Pfam" id="PF03706">
    <property type="entry name" value="LPG_synthase_TM"/>
    <property type="match status" value="1"/>
</dbReference>
<evidence type="ECO:0000313" key="7">
    <source>
        <dbReference type="EMBL" id="KPK70170.1"/>
    </source>
</evidence>
<evidence type="ECO:0000256" key="6">
    <source>
        <dbReference type="SAM" id="Phobius"/>
    </source>
</evidence>
<dbReference type="InterPro" id="IPR022791">
    <property type="entry name" value="L-PG_synthase/AglD"/>
</dbReference>
<sequence>MSITDQHIPERTRVFSIPTLTMRIGRSLLPLLLLGLAVHVILLHLPELRHSWEVVRNMALWAVGLAALAQILSYVGSGYLLRTLVAVVGQRLSIGVGVLVTLAASFVGLFSGGMIGNAAATYRWLYRRGVSKEGALLAGWLPSFFNNVALAVVGVVGVAHMIAIHELSGLQAIGFGLTLVMLGGALGIVLWGVYQRPRFTALLANVARRWSRFRKRAYHPAATEAAAGRVFVTWDVMYRGGWRGPALGALLNIGFDALTLYLLFVATGHPVSLGVLLTGYGLPLLLSKISFLPGGVGIVEATMAALYNGMGVPGATTVVVVLAYRAVSFWLPTLLGLPLAAYLQRTMK</sequence>
<name>A0A0S8GEW9_UNCT6</name>
<comment type="subcellular location">
    <subcellularLocation>
        <location evidence="1">Cell membrane</location>
        <topology evidence="1">Multi-pass membrane protein</topology>
    </subcellularLocation>
</comment>
<feature type="transmembrane region" description="Helical" evidence="6">
    <location>
        <begin position="260"/>
        <end position="282"/>
    </location>
</feature>
<dbReference type="PANTHER" id="PTHR39087">
    <property type="entry name" value="UPF0104 MEMBRANE PROTEIN MJ1595"/>
    <property type="match status" value="1"/>
</dbReference>
<feature type="transmembrane region" description="Helical" evidence="6">
    <location>
        <begin position="92"/>
        <end position="115"/>
    </location>
</feature>
<comment type="caution">
    <text evidence="7">The sequence shown here is derived from an EMBL/GenBank/DDBJ whole genome shotgun (WGS) entry which is preliminary data.</text>
</comment>
<dbReference type="PATRIC" id="fig|1703774.3.peg.1229"/>
<dbReference type="AlphaFoldDB" id="A0A0S8GEW9"/>
<feature type="transmembrane region" description="Helical" evidence="6">
    <location>
        <begin position="135"/>
        <end position="160"/>
    </location>
</feature>
<gene>
    <name evidence="7" type="ORF">AMJ82_03740</name>
</gene>
<evidence type="ECO:0000313" key="8">
    <source>
        <dbReference type="Proteomes" id="UP000051717"/>
    </source>
</evidence>
<dbReference type="NCBIfam" id="TIGR00374">
    <property type="entry name" value="flippase-like domain"/>
    <property type="match status" value="1"/>
</dbReference>
<dbReference type="PANTHER" id="PTHR39087:SF2">
    <property type="entry name" value="UPF0104 MEMBRANE PROTEIN MJ1595"/>
    <property type="match status" value="1"/>
</dbReference>
<proteinExistence type="predicted"/>
<organism evidence="7 8">
    <name type="scientific">candidate division TA06 bacterium SM23_40</name>
    <dbReference type="NCBI Taxonomy" id="1703774"/>
    <lineage>
        <taxon>Bacteria</taxon>
        <taxon>Bacteria division TA06</taxon>
    </lineage>
</organism>
<evidence type="ECO:0000256" key="2">
    <source>
        <dbReference type="ARBA" id="ARBA00022475"/>
    </source>
</evidence>
<feature type="transmembrane region" description="Helical" evidence="6">
    <location>
        <begin position="172"/>
        <end position="194"/>
    </location>
</feature>
<accession>A0A0S8GEW9</accession>
<evidence type="ECO:0008006" key="9">
    <source>
        <dbReference type="Google" id="ProtNLM"/>
    </source>
</evidence>
<reference evidence="7 8" key="1">
    <citation type="journal article" date="2015" name="Microbiome">
        <title>Genomic resolution of linkages in carbon, nitrogen, and sulfur cycling among widespread estuary sediment bacteria.</title>
        <authorList>
            <person name="Baker B.J."/>
            <person name="Lazar C.S."/>
            <person name="Teske A.P."/>
            <person name="Dick G.J."/>
        </authorList>
    </citation>
    <scope>NUCLEOTIDE SEQUENCE [LARGE SCALE GENOMIC DNA]</scope>
    <source>
        <strain evidence="7">SM23_40</strain>
    </source>
</reference>
<keyword evidence="4 6" id="KW-1133">Transmembrane helix</keyword>
<keyword evidence="2" id="KW-1003">Cell membrane</keyword>
<dbReference type="GO" id="GO:0005886">
    <property type="term" value="C:plasma membrane"/>
    <property type="evidence" value="ECO:0007669"/>
    <property type="project" value="UniProtKB-SubCell"/>
</dbReference>
<feature type="transmembrane region" description="Helical" evidence="6">
    <location>
        <begin position="289"/>
        <end position="310"/>
    </location>
</feature>
<evidence type="ECO:0000256" key="3">
    <source>
        <dbReference type="ARBA" id="ARBA00022692"/>
    </source>
</evidence>
<evidence type="ECO:0000256" key="5">
    <source>
        <dbReference type="ARBA" id="ARBA00023136"/>
    </source>
</evidence>
<keyword evidence="3 6" id="KW-0812">Transmembrane</keyword>
<dbReference type="EMBL" id="LJUI01000020">
    <property type="protein sequence ID" value="KPK70170.1"/>
    <property type="molecule type" value="Genomic_DNA"/>
</dbReference>
<protein>
    <recommendedName>
        <fullName evidence="9">Lysylphosphatidylglycerol synthetase</fullName>
    </recommendedName>
</protein>
<dbReference type="Proteomes" id="UP000051717">
    <property type="component" value="Unassembled WGS sequence"/>
</dbReference>
<keyword evidence="5 6" id="KW-0472">Membrane</keyword>
<feature type="transmembrane region" description="Helical" evidence="6">
    <location>
        <begin position="28"/>
        <end position="46"/>
    </location>
</feature>